<comment type="caution">
    <text evidence="1">The sequence shown here is derived from an EMBL/GenBank/DDBJ whole genome shotgun (WGS) entry which is preliminary data.</text>
</comment>
<dbReference type="AlphaFoldDB" id="A0A941F2H5"/>
<organism evidence="1 2">
    <name type="scientific">Carboxylicivirga sediminis</name>
    <dbReference type="NCBI Taxonomy" id="2006564"/>
    <lineage>
        <taxon>Bacteria</taxon>
        <taxon>Pseudomonadati</taxon>
        <taxon>Bacteroidota</taxon>
        <taxon>Bacteroidia</taxon>
        <taxon>Marinilabiliales</taxon>
        <taxon>Marinilabiliaceae</taxon>
        <taxon>Carboxylicivirga</taxon>
    </lineage>
</organism>
<dbReference type="Proteomes" id="UP000679220">
    <property type="component" value="Unassembled WGS sequence"/>
</dbReference>
<evidence type="ECO:0000313" key="2">
    <source>
        <dbReference type="Proteomes" id="UP000679220"/>
    </source>
</evidence>
<evidence type="ECO:0000313" key="1">
    <source>
        <dbReference type="EMBL" id="MBR8534739.1"/>
    </source>
</evidence>
<dbReference type="Pfam" id="PF14114">
    <property type="entry name" value="DUF4286"/>
    <property type="match status" value="1"/>
</dbReference>
<sequence>MYIFNTTFMINDTIVDDWKQWMNRNYVPTMKDLVKNIRVELYEVMAVVEEGNTNYSCQMQVYNPADLDTINKYNAILINNAKGTFGDKCLTFSSILNEVQLG</sequence>
<gene>
    <name evidence="1" type="ORF">KDU71_04145</name>
</gene>
<dbReference type="RefSeq" id="WP_212188645.1">
    <property type="nucleotide sequence ID" value="NZ_JAGTAR010000004.1"/>
</dbReference>
<dbReference type="InterPro" id="IPR025563">
    <property type="entry name" value="DUF4286"/>
</dbReference>
<dbReference type="EMBL" id="JAGTAR010000004">
    <property type="protein sequence ID" value="MBR8534739.1"/>
    <property type="molecule type" value="Genomic_DNA"/>
</dbReference>
<keyword evidence="2" id="KW-1185">Reference proteome</keyword>
<reference evidence="1" key="1">
    <citation type="journal article" date="2018" name="Int. J. Syst. Evol. Microbiol.">
        <title>Carboxylicivirga sediminis sp. nov., isolated from coastal sediment.</title>
        <authorList>
            <person name="Wang F.Q."/>
            <person name="Ren L.H."/>
            <person name="Zou R.J."/>
            <person name="Sun Y.Z."/>
            <person name="Liu X.J."/>
            <person name="Jiang F."/>
            <person name="Liu L.J."/>
        </authorList>
    </citation>
    <scope>NUCLEOTIDE SEQUENCE</scope>
    <source>
        <strain evidence="1">JR1</strain>
    </source>
</reference>
<accession>A0A941F2H5</accession>
<name>A0A941F2H5_9BACT</name>
<protein>
    <submittedName>
        <fullName evidence="1">DUF4286 family protein</fullName>
    </submittedName>
</protein>
<reference evidence="1" key="2">
    <citation type="submission" date="2021-04" db="EMBL/GenBank/DDBJ databases">
        <authorList>
            <person name="Zhang T."/>
            <person name="Zhang Y."/>
            <person name="Lu D."/>
            <person name="Zuo D."/>
            <person name="Du Z."/>
        </authorList>
    </citation>
    <scope>NUCLEOTIDE SEQUENCE</scope>
    <source>
        <strain evidence="1">JR1</strain>
    </source>
</reference>
<proteinExistence type="predicted"/>